<dbReference type="Gene3D" id="3.40.50.1820">
    <property type="entry name" value="alpha/beta hydrolase"/>
    <property type="match status" value="1"/>
</dbReference>
<accession>A0A917IGJ3</accession>
<sequence>MSAIDTQTRPTASERTPAAGTARGAVLVLPGRGDEPAYYRRLSGRLAADGYAVEVAPRAPETVEDVVAAWAGSDAAGAQGVRLVLGADTSAGLLATALAEERLAPQPSGAVFAGTATDGGTRPRSGDDELAERSACPVHRTVVAAAPAEPLAASGIPVVWPELAADLPVLAVHGGADRISPPGRVAARLTAWNAELVTVRDGLHDVLNDVHHRSVAAEIVTFLERLRADPSARPVLTREAPR</sequence>
<dbReference type="InterPro" id="IPR029058">
    <property type="entry name" value="AB_hydrolase_fold"/>
</dbReference>
<dbReference type="Proteomes" id="UP000657592">
    <property type="component" value="Unassembled WGS sequence"/>
</dbReference>
<reference evidence="2" key="1">
    <citation type="journal article" date="2014" name="Int. J. Syst. Evol. Microbiol.">
        <title>Complete genome sequence of Corynebacterium casei LMG S-19264T (=DSM 44701T), isolated from a smear-ripened cheese.</title>
        <authorList>
            <consortium name="US DOE Joint Genome Institute (JGI-PGF)"/>
            <person name="Walter F."/>
            <person name="Albersmeier A."/>
            <person name="Kalinowski J."/>
            <person name="Ruckert C."/>
        </authorList>
    </citation>
    <scope>NUCLEOTIDE SEQUENCE</scope>
    <source>
        <strain evidence="2">CGMCC 1.15794</strain>
    </source>
</reference>
<organism evidence="2 3">
    <name type="scientific">Microbacterium album</name>
    <dbReference type="NCBI Taxonomy" id="2053191"/>
    <lineage>
        <taxon>Bacteria</taxon>
        <taxon>Bacillati</taxon>
        <taxon>Actinomycetota</taxon>
        <taxon>Actinomycetes</taxon>
        <taxon>Micrococcales</taxon>
        <taxon>Microbacteriaceae</taxon>
        <taxon>Microbacterium</taxon>
    </lineage>
</organism>
<dbReference type="EMBL" id="BMJY01000004">
    <property type="protein sequence ID" value="GGH41717.1"/>
    <property type="molecule type" value="Genomic_DNA"/>
</dbReference>
<dbReference type="RefSeq" id="WP_188755587.1">
    <property type="nucleotide sequence ID" value="NZ_BMJY01000004.1"/>
</dbReference>
<feature type="compositionally biased region" description="Polar residues" evidence="1">
    <location>
        <begin position="1"/>
        <end position="14"/>
    </location>
</feature>
<dbReference type="AlphaFoldDB" id="A0A917IGJ3"/>
<keyword evidence="3" id="KW-1185">Reference proteome</keyword>
<reference evidence="2" key="2">
    <citation type="submission" date="2020-09" db="EMBL/GenBank/DDBJ databases">
        <authorList>
            <person name="Sun Q."/>
            <person name="Zhou Y."/>
        </authorList>
    </citation>
    <scope>NUCLEOTIDE SEQUENCE</scope>
    <source>
        <strain evidence="2">CGMCC 1.15794</strain>
    </source>
</reference>
<proteinExistence type="predicted"/>
<comment type="caution">
    <text evidence="2">The sequence shown here is derived from an EMBL/GenBank/DDBJ whole genome shotgun (WGS) entry which is preliminary data.</text>
</comment>
<evidence type="ECO:0008006" key="4">
    <source>
        <dbReference type="Google" id="ProtNLM"/>
    </source>
</evidence>
<feature type="region of interest" description="Disordered" evidence="1">
    <location>
        <begin position="1"/>
        <end position="24"/>
    </location>
</feature>
<name>A0A917IGJ3_9MICO</name>
<feature type="region of interest" description="Disordered" evidence="1">
    <location>
        <begin position="109"/>
        <end position="129"/>
    </location>
</feature>
<evidence type="ECO:0000313" key="3">
    <source>
        <dbReference type="Proteomes" id="UP000657592"/>
    </source>
</evidence>
<gene>
    <name evidence="2" type="ORF">GCM10010921_14450</name>
</gene>
<evidence type="ECO:0000256" key="1">
    <source>
        <dbReference type="SAM" id="MobiDB-lite"/>
    </source>
</evidence>
<evidence type="ECO:0000313" key="2">
    <source>
        <dbReference type="EMBL" id="GGH41717.1"/>
    </source>
</evidence>
<dbReference type="SUPFAM" id="SSF53474">
    <property type="entry name" value="alpha/beta-Hydrolases"/>
    <property type="match status" value="1"/>
</dbReference>
<protein>
    <recommendedName>
        <fullName evidence="4">Lysophospholipase</fullName>
    </recommendedName>
</protein>